<dbReference type="SUPFAM" id="SSF51905">
    <property type="entry name" value="FAD/NAD(P)-binding domain"/>
    <property type="match status" value="1"/>
</dbReference>
<dbReference type="EMBL" id="JAVDWQ010000016">
    <property type="protein sequence ID" value="MDR7211892.1"/>
    <property type="molecule type" value="Genomic_DNA"/>
</dbReference>
<sequence length="450" mass="51549">MNTEKIYSLIGIGIGPFNLGLAALIEPVEELSALFFDQSEGFDWHPGLMLNNATLQVPFLGDLVTMADPTNKYSFLNYIKESGRLYKFYIRENFFIYRREYNEYCKWVAAQLHNCKFSHKVVAINHVDGVYKIMVINTQTCITATYYAHKIVLGTGTSPHIPEFIDPEELPNVIHASKYLYFKSRIPQNASVTVIGSGQSAAEVFRDLLPATENGLQLKWFTRSSHFFPLDNKSKLTLELTSPEYVDHFHSLSPEKRKQLLDRQHGLYKGIDQELINEIFDSLYEMSLDDKPLNVELRSNMRLTSVNEETDGSYTMDFVHTELEQPFKDQSDYIILATGYKYKEPTILSGIEAKINRLENGLFNVHRNYTIDKKGTDIFVQNAELHTHGLSTPDLGMGAYRNSCIINQLANREVYKVEKRIAFQQFGIQKTTPEFSPASVMELVNEQLNN</sequence>
<evidence type="ECO:0000256" key="4">
    <source>
        <dbReference type="ARBA" id="ARBA00022630"/>
    </source>
</evidence>
<name>A0ABU1YCC0_9FLAO</name>
<organism evidence="8 9">
    <name type="scientific">Flavobacterium piscis</name>
    <dbReference type="NCBI Taxonomy" id="1114874"/>
    <lineage>
        <taxon>Bacteria</taxon>
        <taxon>Pseudomonadati</taxon>
        <taxon>Bacteroidota</taxon>
        <taxon>Flavobacteriia</taxon>
        <taxon>Flavobacteriales</taxon>
        <taxon>Flavobacteriaceae</taxon>
        <taxon>Flavobacterium</taxon>
    </lineage>
</organism>
<keyword evidence="5" id="KW-0274">FAD</keyword>
<dbReference type="PANTHER" id="PTHR42802:SF1">
    <property type="entry name" value="L-ORNITHINE N(5)-MONOOXYGENASE"/>
    <property type="match status" value="1"/>
</dbReference>
<dbReference type="GO" id="GO:0047091">
    <property type="term" value="F:L-lysine 6-monooxygenase (NADPH) activity"/>
    <property type="evidence" value="ECO:0007669"/>
    <property type="project" value="UniProtKB-EC"/>
</dbReference>
<comment type="pathway">
    <text evidence="2">Siderophore biosynthesis.</text>
</comment>
<dbReference type="Gene3D" id="3.50.50.60">
    <property type="entry name" value="FAD/NAD(P)-binding domain"/>
    <property type="match status" value="1"/>
</dbReference>
<comment type="similarity">
    <text evidence="3">Belongs to the lysine N(6)-hydroxylase/L-ornithine N(5)-oxygenase family.</text>
</comment>
<evidence type="ECO:0000256" key="3">
    <source>
        <dbReference type="ARBA" id="ARBA00007588"/>
    </source>
</evidence>
<reference evidence="8 9" key="1">
    <citation type="submission" date="2023-07" db="EMBL/GenBank/DDBJ databases">
        <title>Sorghum-associated microbial communities from plants grown in Nebraska, USA.</title>
        <authorList>
            <person name="Schachtman D."/>
        </authorList>
    </citation>
    <scope>NUCLEOTIDE SEQUENCE [LARGE SCALE GENOMIC DNA]</scope>
    <source>
        <strain evidence="8 9">4129</strain>
    </source>
</reference>
<protein>
    <submittedName>
        <fullName evidence="8">Lysine N6-hydroxylase</fullName>
        <ecNumber evidence="8">1.14.13.59</ecNumber>
    </submittedName>
</protein>
<dbReference type="Proteomes" id="UP001269081">
    <property type="component" value="Unassembled WGS sequence"/>
</dbReference>
<evidence type="ECO:0000256" key="6">
    <source>
        <dbReference type="ARBA" id="ARBA00022857"/>
    </source>
</evidence>
<comment type="caution">
    <text evidence="8">The sequence shown here is derived from an EMBL/GenBank/DDBJ whole genome shotgun (WGS) entry which is preliminary data.</text>
</comment>
<accession>A0ABU1YCC0</accession>
<dbReference type="EC" id="1.14.13.59" evidence="8"/>
<evidence type="ECO:0000256" key="1">
    <source>
        <dbReference type="ARBA" id="ARBA00001974"/>
    </source>
</evidence>
<dbReference type="PANTHER" id="PTHR42802">
    <property type="entry name" value="MONOOXYGENASE"/>
    <property type="match status" value="1"/>
</dbReference>
<evidence type="ECO:0000313" key="8">
    <source>
        <dbReference type="EMBL" id="MDR7211892.1"/>
    </source>
</evidence>
<keyword evidence="4" id="KW-0285">Flavoprotein</keyword>
<keyword evidence="7 8" id="KW-0560">Oxidoreductase</keyword>
<dbReference type="Pfam" id="PF13434">
    <property type="entry name" value="Lys_Orn_oxgnase"/>
    <property type="match status" value="1"/>
</dbReference>
<proteinExistence type="inferred from homology"/>
<dbReference type="InterPro" id="IPR025700">
    <property type="entry name" value="Lys/Orn_oxygenase"/>
</dbReference>
<evidence type="ECO:0000313" key="9">
    <source>
        <dbReference type="Proteomes" id="UP001269081"/>
    </source>
</evidence>
<evidence type="ECO:0000256" key="2">
    <source>
        <dbReference type="ARBA" id="ARBA00004924"/>
    </source>
</evidence>
<keyword evidence="9" id="KW-1185">Reference proteome</keyword>
<evidence type="ECO:0000256" key="7">
    <source>
        <dbReference type="ARBA" id="ARBA00023002"/>
    </source>
</evidence>
<gene>
    <name evidence="8" type="ORF">J2W48_003849</name>
</gene>
<comment type="cofactor">
    <cofactor evidence="1">
        <name>FAD</name>
        <dbReference type="ChEBI" id="CHEBI:57692"/>
    </cofactor>
</comment>
<evidence type="ECO:0000256" key="5">
    <source>
        <dbReference type="ARBA" id="ARBA00022827"/>
    </source>
</evidence>
<dbReference type="InterPro" id="IPR036188">
    <property type="entry name" value="FAD/NAD-bd_sf"/>
</dbReference>
<dbReference type="RefSeq" id="WP_310283309.1">
    <property type="nucleotide sequence ID" value="NZ_JAVDWQ010000016.1"/>
</dbReference>
<keyword evidence="6" id="KW-0521">NADP</keyword>